<feature type="transmembrane region" description="Helical" evidence="5">
    <location>
        <begin position="201"/>
        <end position="218"/>
    </location>
</feature>
<dbReference type="GO" id="GO:0016874">
    <property type="term" value="F:ligase activity"/>
    <property type="evidence" value="ECO:0007669"/>
    <property type="project" value="UniProtKB-KW"/>
</dbReference>
<feature type="transmembrane region" description="Helical" evidence="5">
    <location>
        <begin position="136"/>
        <end position="156"/>
    </location>
</feature>
<feature type="transmembrane region" description="Helical" evidence="5">
    <location>
        <begin position="7"/>
        <end position="33"/>
    </location>
</feature>
<dbReference type="InterPro" id="IPR007016">
    <property type="entry name" value="O-antigen_ligase-rel_domated"/>
</dbReference>
<feature type="transmembrane region" description="Helical" evidence="5">
    <location>
        <begin position="176"/>
        <end position="194"/>
    </location>
</feature>
<evidence type="ECO:0000256" key="1">
    <source>
        <dbReference type="ARBA" id="ARBA00004141"/>
    </source>
</evidence>
<evidence type="ECO:0000256" key="2">
    <source>
        <dbReference type="ARBA" id="ARBA00022692"/>
    </source>
</evidence>
<dbReference type="InterPro" id="IPR051533">
    <property type="entry name" value="WaaL-like"/>
</dbReference>
<dbReference type="AlphaFoldDB" id="A0A1G9WJ75"/>
<dbReference type="Proteomes" id="UP000182146">
    <property type="component" value="Unassembled WGS sequence"/>
</dbReference>
<evidence type="ECO:0000256" key="3">
    <source>
        <dbReference type="ARBA" id="ARBA00022989"/>
    </source>
</evidence>
<accession>A0A1G9WJ75</accession>
<dbReference type="Pfam" id="PF04932">
    <property type="entry name" value="Wzy_C"/>
    <property type="match status" value="1"/>
</dbReference>
<proteinExistence type="predicted"/>
<feature type="transmembrane region" description="Helical" evidence="5">
    <location>
        <begin position="85"/>
        <end position="105"/>
    </location>
</feature>
<dbReference type="PANTHER" id="PTHR37422">
    <property type="entry name" value="TEICHURONIC ACID BIOSYNTHESIS PROTEIN TUAE"/>
    <property type="match status" value="1"/>
</dbReference>
<feature type="transmembrane region" description="Helical" evidence="5">
    <location>
        <begin position="340"/>
        <end position="359"/>
    </location>
</feature>
<reference evidence="7 8" key="1">
    <citation type="submission" date="2016-10" db="EMBL/GenBank/DDBJ databases">
        <authorList>
            <person name="de Groot N.N."/>
        </authorList>
    </citation>
    <scope>NUCLEOTIDE SEQUENCE [LARGE SCALE GENOMIC DNA]</scope>
    <source>
        <strain evidence="7 8">DSM 17813</strain>
    </source>
</reference>
<feature type="domain" description="O-antigen ligase-related" evidence="6">
    <location>
        <begin position="208"/>
        <end position="349"/>
    </location>
</feature>
<dbReference type="PANTHER" id="PTHR37422:SF13">
    <property type="entry name" value="LIPOPOLYSACCHARIDE BIOSYNTHESIS PROTEIN PA4999-RELATED"/>
    <property type="match status" value="1"/>
</dbReference>
<sequence>MLPLKTILYLTLFCLALVVSVFQNPIVGIYGYLATYNVNPLGQWWGRFLPGWAARYSFWLALAIAMGIAFNYSKLRFKRFFETQELLLILFVGVIWASVFLGQGSGIDYNVMKMTKVAIVLLMASHIITTRRYFQGMIWVFVLSGLYLGYELYSGSGAYRGGRFHAGVGGSDFGEGNFLAAHFGILLPFIGVMLIKGNWKVRVVCVLAAAFVANAIVITQSRGIFVGLAAGLLAAVFFTMRLKGYRKKVLALIFIGLLGVVYVADDNFWNRMRTIQIEEDGVRDRSAEGRVEAWHAALAMARDYPLGVGVGQFFGHAGVYVPEAAGRDTHNTYLRCLAELGFHGLLVLILMIFTSFLMCRRIEIESAKLAPEIGRFFLLNAYAIKLALVVYLVTAMFISSVYIEEMYWLLMMPVFLKRAMENEVEDNRTEEKIRQIVGDA</sequence>
<evidence type="ECO:0000313" key="8">
    <source>
        <dbReference type="Proteomes" id="UP000182146"/>
    </source>
</evidence>
<dbReference type="RefSeq" id="WP_052446510.1">
    <property type="nucleotide sequence ID" value="NZ_FNGU01000011.1"/>
</dbReference>
<evidence type="ECO:0000256" key="4">
    <source>
        <dbReference type="ARBA" id="ARBA00023136"/>
    </source>
</evidence>
<feature type="transmembrane region" description="Helical" evidence="5">
    <location>
        <begin position="53"/>
        <end position="73"/>
    </location>
</feature>
<protein>
    <submittedName>
        <fullName evidence="7">O-antigen ligase</fullName>
    </submittedName>
</protein>
<dbReference type="OrthoDB" id="5469233at2"/>
<evidence type="ECO:0000259" key="6">
    <source>
        <dbReference type="Pfam" id="PF04932"/>
    </source>
</evidence>
<keyword evidence="4 5" id="KW-0472">Membrane</keyword>
<keyword evidence="3 5" id="KW-1133">Transmembrane helix</keyword>
<evidence type="ECO:0000256" key="5">
    <source>
        <dbReference type="SAM" id="Phobius"/>
    </source>
</evidence>
<evidence type="ECO:0000313" key="7">
    <source>
        <dbReference type="EMBL" id="SDM84594.1"/>
    </source>
</evidence>
<feature type="transmembrane region" description="Helical" evidence="5">
    <location>
        <begin position="111"/>
        <end position="129"/>
    </location>
</feature>
<feature type="transmembrane region" description="Helical" evidence="5">
    <location>
        <begin position="224"/>
        <end position="242"/>
    </location>
</feature>
<organism evidence="7 8">
    <name type="scientific">Geoalkalibacter ferrihydriticus</name>
    <dbReference type="NCBI Taxonomy" id="392333"/>
    <lineage>
        <taxon>Bacteria</taxon>
        <taxon>Pseudomonadati</taxon>
        <taxon>Thermodesulfobacteriota</taxon>
        <taxon>Desulfuromonadia</taxon>
        <taxon>Desulfuromonadales</taxon>
        <taxon>Geoalkalibacteraceae</taxon>
        <taxon>Geoalkalibacter</taxon>
    </lineage>
</organism>
<keyword evidence="7" id="KW-0436">Ligase</keyword>
<feature type="transmembrane region" description="Helical" evidence="5">
    <location>
        <begin position="379"/>
        <end position="403"/>
    </location>
</feature>
<comment type="subcellular location">
    <subcellularLocation>
        <location evidence="1">Membrane</location>
        <topology evidence="1">Multi-pass membrane protein</topology>
    </subcellularLocation>
</comment>
<dbReference type="EMBL" id="FNGU01000011">
    <property type="protein sequence ID" value="SDM84594.1"/>
    <property type="molecule type" value="Genomic_DNA"/>
</dbReference>
<keyword evidence="2 5" id="KW-0812">Transmembrane</keyword>
<dbReference type="GO" id="GO:0016020">
    <property type="term" value="C:membrane"/>
    <property type="evidence" value="ECO:0007669"/>
    <property type="project" value="UniProtKB-SubCell"/>
</dbReference>
<feature type="transmembrane region" description="Helical" evidence="5">
    <location>
        <begin position="249"/>
        <end position="264"/>
    </location>
</feature>
<dbReference type="STRING" id="392333.SAMN05660860_03262"/>
<gene>
    <name evidence="7" type="ORF">SAMN05660860_03262</name>
</gene>
<name>A0A1G9WJ75_9BACT</name>